<sequence>MVAIDILLNRSGLWKIHEQIKSSISKSNQYL</sequence>
<evidence type="ECO:0000313" key="1">
    <source>
        <dbReference type="EMBL" id="JAD70469.1"/>
    </source>
</evidence>
<proteinExistence type="predicted"/>
<accession>A0A0A9C2E0</accession>
<reference evidence="1" key="2">
    <citation type="journal article" date="2015" name="Data Brief">
        <title>Shoot transcriptome of the giant reed, Arundo donax.</title>
        <authorList>
            <person name="Barrero R.A."/>
            <person name="Guerrero F.D."/>
            <person name="Moolhuijzen P."/>
            <person name="Goolsby J.A."/>
            <person name="Tidwell J."/>
            <person name="Bellgard S.E."/>
            <person name="Bellgard M.I."/>
        </authorList>
    </citation>
    <scope>NUCLEOTIDE SEQUENCE</scope>
    <source>
        <tissue evidence="1">Shoot tissue taken approximately 20 cm above the soil surface</tissue>
    </source>
</reference>
<protein>
    <submittedName>
        <fullName evidence="1">Uncharacterized protein</fullName>
    </submittedName>
</protein>
<name>A0A0A9C2E0_ARUDO</name>
<dbReference type="AlphaFoldDB" id="A0A0A9C2E0"/>
<reference evidence="1" key="1">
    <citation type="submission" date="2014-09" db="EMBL/GenBank/DDBJ databases">
        <authorList>
            <person name="Magalhaes I.L.F."/>
            <person name="Oliveira U."/>
            <person name="Santos F.R."/>
            <person name="Vidigal T.H.D.A."/>
            <person name="Brescovit A.D."/>
            <person name="Santos A.J."/>
        </authorList>
    </citation>
    <scope>NUCLEOTIDE SEQUENCE</scope>
    <source>
        <tissue evidence="1">Shoot tissue taken approximately 20 cm above the soil surface</tissue>
    </source>
</reference>
<organism evidence="1">
    <name type="scientific">Arundo donax</name>
    <name type="common">Giant reed</name>
    <name type="synonym">Donax arundinaceus</name>
    <dbReference type="NCBI Taxonomy" id="35708"/>
    <lineage>
        <taxon>Eukaryota</taxon>
        <taxon>Viridiplantae</taxon>
        <taxon>Streptophyta</taxon>
        <taxon>Embryophyta</taxon>
        <taxon>Tracheophyta</taxon>
        <taxon>Spermatophyta</taxon>
        <taxon>Magnoliopsida</taxon>
        <taxon>Liliopsida</taxon>
        <taxon>Poales</taxon>
        <taxon>Poaceae</taxon>
        <taxon>PACMAD clade</taxon>
        <taxon>Arundinoideae</taxon>
        <taxon>Arundineae</taxon>
        <taxon>Arundo</taxon>
    </lineage>
</organism>
<dbReference type="EMBL" id="GBRH01227426">
    <property type="protein sequence ID" value="JAD70469.1"/>
    <property type="molecule type" value="Transcribed_RNA"/>
</dbReference>